<evidence type="ECO:0008006" key="3">
    <source>
        <dbReference type="Google" id="ProtNLM"/>
    </source>
</evidence>
<evidence type="ECO:0000313" key="2">
    <source>
        <dbReference type="Proteomes" id="UP000095143"/>
    </source>
</evidence>
<accession>A0A1C2D9W1</accession>
<proteinExistence type="predicted"/>
<dbReference type="OrthoDB" id="6899974at2"/>
<reference evidence="1 2" key="1">
    <citation type="submission" date="2016-08" db="EMBL/GenBank/DDBJ databases">
        <title>Whole genome sequence of Pseudomonas graminis strain UASWS1507, a potential biological control agent for agriculture.</title>
        <authorList>
            <person name="Crovadore J."/>
            <person name="Calmin G."/>
            <person name="Chablais R."/>
            <person name="Cochard B."/>
            <person name="Lefort F."/>
        </authorList>
    </citation>
    <scope>NUCLEOTIDE SEQUENCE [LARGE SCALE GENOMIC DNA]</scope>
    <source>
        <strain evidence="1 2">UASWS1507</strain>
    </source>
</reference>
<dbReference type="Proteomes" id="UP000095143">
    <property type="component" value="Unassembled WGS sequence"/>
</dbReference>
<organism evidence="1 2">
    <name type="scientific">Pseudomonas graminis</name>
    <dbReference type="NCBI Taxonomy" id="158627"/>
    <lineage>
        <taxon>Bacteria</taxon>
        <taxon>Pseudomonadati</taxon>
        <taxon>Pseudomonadota</taxon>
        <taxon>Gammaproteobacteria</taxon>
        <taxon>Pseudomonadales</taxon>
        <taxon>Pseudomonadaceae</taxon>
        <taxon>Pseudomonas</taxon>
    </lineage>
</organism>
<dbReference type="RefSeq" id="WP_065992934.1">
    <property type="nucleotide sequence ID" value="NZ_MDEN01000069.1"/>
</dbReference>
<dbReference type="EMBL" id="MDEN01000069">
    <property type="protein sequence ID" value="OCX11550.1"/>
    <property type="molecule type" value="Genomic_DNA"/>
</dbReference>
<protein>
    <recommendedName>
        <fullName evidence="3">Acyl carrier protein</fullName>
    </recommendedName>
</protein>
<comment type="caution">
    <text evidence="1">The sequence shown here is derived from an EMBL/GenBank/DDBJ whole genome shotgun (WGS) entry which is preliminary data.</text>
</comment>
<sequence length="96" mass="10844">MKRSEVRQHVIDTIGKILVDKTLIQEEEDVTLSALELDEADFNEFFSILQSDFGVVLPNQIKADIAGMSAHSPYGQLTLQGLVDLILVEKKRRTHH</sequence>
<gene>
    <name evidence="1" type="ORF">BBI10_25585</name>
</gene>
<dbReference type="AlphaFoldDB" id="A0A1C2D9W1"/>
<evidence type="ECO:0000313" key="1">
    <source>
        <dbReference type="EMBL" id="OCX11550.1"/>
    </source>
</evidence>
<name>A0A1C2D9W1_9PSED</name>